<comment type="caution">
    <text evidence="2">The sequence shown here is derived from an EMBL/GenBank/DDBJ whole genome shotgun (WGS) entry which is preliminary data.</text>
</comment>
<dbReference type="EMBL" id="NBNE01008138">
    <property type="protein sequence ID" value="OWY99825.1"/>
    <property type="molecule type" value="Genomic_DNA"/>
</dbReference>
<proteinExistence type="predicted"/>
<reference evidence="3" key="1">
    <citation type="submission" date="2017-03" db="EMBL/GenBank/DDBJ databases">
        <title>Phytopthora megakarya and P. palmivora, two closely related causual agents of cacao black pod achieved similar genome size and gene model numbers by different mechanisms.</title>
        <authorList>
            <person name="Ali S."/>
            <person name="Shao J."/>
            <person name="Larry D.J."/>
            <person name="Kronmiller B."/>
            <person name="Shen D."/>
            <person name="Strem M.D."/>
            <person name="Melnick R.L."/>
            <person name="Guiltinan M.J."/>
            <person name="Tyler B.M."/>
            <person name="Meinhardt L.W."/>
            <person name="Bailey B.A."/>
        </authorList>
    </citation>
    <scope>NUCLEOTIDE SEQUENCE [LARGE SCALE GENOMIC DNA]</scope>
    <source>
        <strain evidence="3">zdho120</strain>
    </source>
</reference>
<keyword evidence="1" id="KW-1133">Transmembrane helix</keyword>
<evidence type="ECO:0000256" key="1">
    <source>
        <dbReference type="SAM" id="Phobius"/>
    </source>
</evidence>
<feature type="transmembrane region" description="Helical" evidence="1">
    <location>
        <begin position="60"/>
        <end position="83"/>
    </location>
</feature>
<organism evidence="2 3">
    <name type="scientific">Phytophthora megakarya</name>
    <dbReference type="NCBI Taxonomy" id="4795"/>
    <lineage>
        <taxon>Eukaryota</taxon>
        <taxon>Sar</taxon>
        <taxon>Stramenopiles</taxon>
        <taxon>Oomycota</taxon>
        <taxon>Peronosporomycetes</taxon>
        <taxon>Peronosporales</taxon>
        <taxon>Peronosporaceae</taxon>
        <taxon>Phytophthora</taxon>
    </lineage>
</organism>
<dbReference type="AlphaFoldDB" id="A0A225V1T9"/>
<keyword evidence="1" id="KW-0472">Membrane</keyword>
<dbReference type="OrthoDB" id="126534at2759"/>
<accession>A0A225V1T9</accession>
<keyword evidence="3" id="KW-1185">Reference proteome</keyword>
<keyword evidence="1" id="KW-0812">Transmembrane</keyword>
<protein>
    <submittedName>
        <fullName evidence="2">Uncharacterized protein</fullName>
    </submittedName>
</protein>
<name>A0A225V1T9_9STRA</name>
<dbReference type="Proteomes" id="UP000198211">
    <property type="component" value="Unassembled WGS sequence"/>
</dbReference>
<evidence type="ECO:0000313" key="3">
    <source>
        <dbReference type="Proteomes" id="UP000198211"/>
    </source>
</evidence>
<gene>
    <name evidence="2" type="ORF">PHMEG_00029108</name>
</gene>
<evidence type="ECO:0000313" key="2">
    <source>
        <dbReference type="EMBL" id="OWY99825.1"/>
    </source>
</evidence>
<sequence>MEKICWMWSPQQFALARQFHPTRSHRSLLLATKSVLLRRTSALGAKYCGLQDTCYVFTYNLVFVVAIASLVLGLVAGIFTLLLKLYKKCHPGVSTAGLTGEDGQPAKQQLTSFETNCLGVPFTIHFKDCDDFAYTMYMGKRYSTVEDLLLTRVLPRKMIRTFNQLFLRWHIDPSAGKLSYPLSCPWYGASAENYKISEATPLV</sequence>